<dbReference type="GO" id="GO:0016746">
    <property type="term" value="F:acyltransferase activity"/>
    <property type="evidence" value="ECO:0007669"/>
    <property type="project" value="UniProtKB-KW"/>
</dbReference>
<evidence type="ECO:0000256" key="4">
    <source>
        <dbReference type="ARBA" id="ARBA00006558"/>
    </source>
</evidence>
<keyword evidence="9 14" id="KW-0012">Acyltransferase</keyword>
<reference evidence="14 15" key="1">
    <citation type="journal article" date="2012" name="J. Bacteriol.">
        <title>Complete genome sequence of Nocardia brasiliensis HUJEG-1.</title>
        <authorList>
            <person name="Vera-Cabrera L."/>
            <person name="Ortiz-Lopez R."/>
            <person name="Elizondo-Gonzalez R."/>
            <person name="Perez-Maya A.A."/>
            <person name="Ocampo-Candiani J."/>
        </authorList>
    </citation>
    <scope>NUCLEOTIDE SEQUENCE [LARGE SCALE GENOMIC DNA]</scope>
    <source>
        <strain evidence="15">ATCC 700358</strain>
    </source>
</reference>
<evidence type="ECO:0000256" key="1">
    <source>
        <dbReference type="ARBA" id="ARBA00000026"/>
    </source>
</evidence>
<proteinExistence type="inferred from homology"/>
<dbReference type="HOGENOM" id="CLU_050374_1_0_11"/>
<gene>
    <name evidence="14" type="ORF">O3I_006930</name>
</gene>
<evidence type="ECO:0000313" key="15">
    <source>
        <dbReference type="Proteomes" id="UP000006304"/>
    </source>
</evidence>
<comment type="similarity">
    <text evidence="4">Belongs to the acyltransferase PapA5 family.</text>
</comment>
<organism evidence="14 15">
    <name type="scientific">Nocardia brasiliensis (strain ATCC 700358 / HUJEG-1)</name>
    <dbReference type="NCBI Taxonomy" id="1133849"/>
    <lineage>
        <taxon>Bacteria</taxon>
        <taxon>Bacillati</taxon>
        <taxon>Actinomycetota</taxon>
        <taxon>Actinomycetes</taxon>
        <taxon>Mycobacteriales</taxon>
        <taxon>Nocardiaceae</taxon>
        <taxon>Nocardia</taxon>
    </lineage>
</organism>
<keyword evidence="15" id="KW-1185">Reference proteome</keyword>
<comment type="catalytic activity">
    <reaction evidence="3">
        <text>2 a mycocerosyl-[mycocerosic acid synthase] + a phthiodiolone = a dimycocerosyl phthiodiolone + 2 holo-[mycocerosic acid synthase].</text>
        <dbReference type="EC" id="2.3.1.282"/>
    </reaction>
</comment>
<dbReference type="eggNOG" id="COG1020">
    <property type="taxonomic scope" value="Bacteria"/>
</dbReference>
<evidence type="ECO:0000256" key="2">
    <source>
        <dbReference type="ARBA" id="ARBA00000625"/>
    </source>
</evidence>
<evidence type="ECO:0000313" key="14">
    <source>
        <dbReference type="EMBL" id="AFT99348.1"/>
    </source>
</evidence>
<dbReference type="SUPFAM" id="SSF52777">
    <property type="entry name" value="CoA-dependent acyltransferases"/>
    <property type="match status" value="2"/>
</dbReference>
<protein>
    <recommendedName>
        <fullName evidence="6">Phthiocerol/phthiodiolone dimycocerosyl transferase</fullName>
        <ecNumber evidence="5">2.3.1.282</ecNumber>
    </recommendedName>
    <alternativeName>
        <fullName evidence="12">Acyltransferase PapA5</fullName>
    </alternativeName>
    <alternativeName>
        <fullName evidence="10">Phthiocerol/phthiodiolone O-acyltransferase</fullName>
    </alternativeName>
    <alternativeName>
        <fullName evidence="11">Polyketide synthase-associated protein A5</fullName>
    </alternativeName>
</protein>
<evidence type="ECO:0000256" key="11">
    <source>
        <dbReference type="ARBA" id="ARBA00032317"/>
    </source>
</evidence>
<evidence type="ECO:0000259" key="13">
    <source>
        <dbReference type="Pfam" id="PF16911"/>
    </source>
</evidence>
<evidence type="ECO:0000256" key="3">
    <source>
        <dbReference type="ARBA" id="ARBA00001907"/>
    </source>
</evidence>
<evidence type="ECO:0000256" key="5">
    <source>
        <dbReference type="ARBA" id="ARBA00012866"/>
    </source>
</evidence>
<keyword evidence="7" id="KW-0443">Lipid metabolism</keyword>
<dbReference type="EMBL" id="CP003876">
    <property type="protein sequence ID" value="AFT99348.1"/>
    <property type="molecule type" value="Genomic_DNA"/>
</dbReference>
<dbReference type="InterPro" id="IPR031641">
    <property type="entry name" value="PapA_C"/>
</dbReference>
<feature type="domain" description="Phthiocerol/phthiodiolone dimycocerosyl transferase C-terminal" evidence="13">
    <location>
        <begin position="200"/>
        <end position="387"/>
    </location>
</feature>
<accession>K0EQV5</accession>
<dbReference type="STRING" id="1133849.O3I_006930"/>
<dbReference type="AlphaFoldDB" id="K0EQV5"/>
<keyword evidence="7" id="KW-0444">Lipid biosynthesis</keyword>
<evidence type="ECO:0000256" key="7">
    <source>
        <dbReference type="ARBA" id="ARBA00022516"/>
    </source>
</evidence>
<dbReference type="Pfam" id="PF16911">
    <property type="entry name" value="PapA_C"/>
    <property type="match status" value="1"/>
</dbReference>
<dbReference type="Gene3D" id="3.30.559.30">
    <property type="entry name" value="Nonribosomal peptide synthetase, condensation domain"/>
    <property type="match status" value="1"/>
</dbReference>
<comment type="catalytic activity">
    <reaction evidence="1">
        <text>2 a mycocerosyl-[mycocerosic acid synthase] + a phthiocerol = a dimycocerosyl phthiocerol + 2 holo-[mycocerosic acid synthase].</text>
        <dbReference type="EC" id="2.3.1.282"/>
    </reaction>
</comment>
<evidence type="ECO:0000256" key="9">
    <source>
        <dbReference type="ARBA" id="ARBA00023315"/>
    </source>
</evidence>
<dbReference type="EC" id="2.3.1.282" evidence="5"/>
<name>K0EQV5_NOCB7</name>
<evidence type="ECO:0000256" key="10">
    <source>
        <dbReference type="ARBA" id="ARBA00030465"/>
    </source>
</evidence>
<dbReference type="Proteomes" id="UP000006304">
    <property type="component" value="Chromosome"/>
</dbReference>
<evidence type="ECO:0000256" key="6">
    <source>
        <dbReference type="ARBA" id="ARBA00013449"/>
    </source>
</evidence>
<dbReference type="KEGG" id="nbr:O3I_006930"/>
<evidence type="ECO:0000256" key="12">
    <source>
        <dbReference type="ARBA" id="ARBA00033407"/>
    </source>
</evidence>
<comment type="catalytic activity">
    <reaction evidence="2">
        <text>2 a mycocerosyl-[mycocerosic acid synthase] + a phenolphthiocerol = a dimycocerosyl phenolphthiocerol + 2 holo-[mycocerosic acid synthase].</text>
        <dbReference type="EC" id="2.3.1.282"/>
    </reaction>
</comment>
<dbReference type="InterPro" id="IPR023213">
    <property type="entry name" value="CAT-like_dom_sf"/>
</dbReference>
<evidence type="ECO:0000256" key="8">
    <source>
        <dbReference type="ARBA" id="ARBA00022679"/>
    </source>
</evidence>
<sequence>MTTATVIRPLAPSEEIFASSEVVVGYSMRLSGRLNLTALSVAFDTVLRAYPALGARLEPDGKHHILVESLGSTTQLTVSQGNPELLLTGAQLDQRSALAALCVVLDGDRAGVTLVTHHSIADACHSLAVLADLWSCYTEACHGREPALPMHGYPEAVENLLLCRGIEKFSDPSAPVRPFVHDTAHSVALPVDEAPYLIPLTARCRLSKQETAALADLAHRAGTTINGLASAAILLTEAEIRGLPLRDLTYTYSVDLRSRVTPAIGSTEGSNVLGFADFVPPAGSTTMVGLARAISDALHAGLDTGLVQQTPLHIPDIASGPAPRSPGIVLATNWGRIERPALPNGLCVNDFRTLMVAKPDKTGHRLQQPSGTIIISTFDDRLSIEIHHPEETTVEQRLRVHLLGRHLSMQSQIDVA</sequence>
<keyword evidence="8 14" id="KW-0808">Transferase</keyword>
<dbReference type="Gene3D" id="3.30.559.10">
    <property type="entry name" value="Chloramphenicol acetyltransferase-like domain"/>
    <property type="match status" value="1"/>
</dbReference>
<dbReference type="RefSeq" id="WP_014982204.1">
    <property type="nucleotide sequence ID" value="NC_018681.1"/>
</dbReference>